<protein>
    <submittedName>
        <fullName evidence="1">12284_t:CDS:1</fullName>
    </submittedName>
</protein>
<keyword evidence="2" id="KW-1185">Reference proteome</keyword>
<organism evidence="1 2">
    <name type="scientific">Racocetra persica</name>
    <dbReference type="NCBI Taxonomy" id="160502"/>
    <lineage>
        <taxon>Eukaryota</taxon>
        <taxon>Fungi</taxon>
        <taxon>Fungi incertae sedis</taxon>
        <taxon>Mucoromycota</taxon>
        <taxon>Glomeromycotina</taxon>
        <taxon>Glomeromycetes</taxon>
        <taxon>Diversisporales</taxon>
        <taxon>Gigasporaceae</taxon>
        <taxon>Racocetra</taxon>
    </lineage>
</organism>
<sequence length="99" mass="11920">MLYNEEKLAKKELKELQDKKNEWIRVEKENEPKNHKTIEKLGQEVEDVRAENRKLDLSYIDFYQKEMNKQEPEATKQRKDIKTDEKINGKTIEEVLGKD</sequence>
<comment type="caution">
    <text evidence="1">The sequence shown here is derived from an EMBL/GenBank/DDBJ whole genome shotgun (WGS) entry which is preliminary data.</text>
</comment>
<proteinExistence type="predicted"/>
<reference evidence="1" key="1">
    <citation type="submission" date="2021-06" db="EMBL/GenBank/DDBJ databases">
        <authorList>
            <person name="Kallberg Y."/>
            <person name="Tangrot J."/>
            <person name="Rosling A."/>
        </authorList>
    </citation>
    <scope>NUCLEOTIDE SEQUENCE</scope>
    <source>
        <strain evidence="1">MA461A</strain>
    </source>
</reference>
<accession>A0ACA9PRH1</accession>
<gene>
    <name evidence="1" type="ORF">RPERSI_LOCUS11236</name>
</gene>
<name>A0ACA9PRH1_9GLOM</name>
<evidence type="ECO:0000313" key="1">
    <source>
        <dbReference type="EMBL" id="CAG8720158.1"/>
    </source>
</evidence>
<dbReference type="EMBL" id="CAJVQC010022915">
    <property type="protein sequence ID" value="CAG8720158.1"/>
    <property type="molecule type" value="Genomic_DNA"/>
</dbReference>
<dbReference type="Proteomes" id="UP000789920">
    <property type="component" value="Unassembled WGS sequence"/>
</dbReference>
<evidence type="ECO:0000313" key="2">
    <source>
        <dbReference type="Proteomes" id="UP000789920"/>
    </source>
</evidence>